<comment type="caution">
    <text evidence="1">The sequence shown here is derived from an EMBL/GenBank/DDBJ whole genome shotgun (WGS) entry which is preliminary data.</text>
</comment>
<dbReference type="InterPro" id="IPR018540">
    <property type="entry name" value="Spo0E-like"/>
</dbReference>
<dbReference type="InterPro" id="IPR036638">
    <property type="entry name" value="HLH_DNA-bd_sf"/>
</dbReference>
<dbReference type="Gene3D" id="4.10.280.10">
    <property type="entry name" value="Helix-loop-helix DNA-binding domain"/>
    <property type="match status" value="1"/>
</dbReference>
<dbReference type="EMBL" id="JBHSHC010000006">
    <property type="protein sequence ID" value="MFC4765895.1"/>
    <property type="molecule type" value="Genomic_DNA"/>
</dbReference>
<sequence>MEGKQTPVQPHIEKLRTKLEHTAMKHGDLLHPEVIRISQELDLHLVRIFREQLHHSKILHAQAANPGIRAGGK</sequence>
<dbReference type="RefSeq" id="WP_380023475.1">
    <property type="nucleotide sequence ID" value="NZ_JBHSHC010000006.1"/>
</dbReference>
<protein>
    <submittedName>
        <fullName evidence="1">Spo0E family sporulation regulatory protein-aspartic acid phosphatase</fullName>
    </submittedName>
</protein>
<proteinExistence type="predicted"/>
<evidence type="ECO:0000313" key="1">
    <source>
        <dbReference type="EMBL" id="MFC4765895.1"/>
    </source>
</evidence>
<dbReference type="Pfam" id="PF09388">
    <property type="entry name" value="SpoOE-like"/>
    <property type="match status" value="1"/>
</dbReference>
<dbReference type="InterPro" id="IPR037208">
    <property type="entry name" value="Spo0E-like_sf"/>
</dbReference>
<keyword evidence="2" id="KW-1185">Reference proteome</keyword>
<dbReference type="SUPFAM" id="SSF140500">
    <property type="entry name" value="BAS1536-like"/>
    <property type="match status" value="1"/>
</dbReference>
<accession>A0ABV9PVT4</accession>
<evidence type="ECO:0000313" key="2">
    <source>
        <dbReference type="Proteomes" id="UP001596002"/>
    </source>
</evidence>
<gene>
    <name evidence="1" type="ORF">ACFO8Q_00545</name>
</gene>
<dbReference type="Proteomes" id="UP001596002">
    <property type="component" value="Unassembled WGS sequence"/>
</dbReference>
<organism evidence="1 2">
    <name type="scientific">Effusibacillus consociatus</name>
    <dbReference type="NCBI Taxonomy" id="1117041"/>
    <lineage>
        <taxon>Bacteria</taxon>
        <taxon>Bacillati</taxon>
        <taxon>Bacillota</taxon>
        <taxon>Bacilli</taxon>
        <taxon>Bacillales</taxon>
        <taxon>Alicyclobacillaceae</taxon>
        <taxon>Effusibacillus</taxon>
    </lineage>
</organism>
<name>A0ABV9PVT4_9BACL</name>
<reference evidence="2" key="1">
    <citation type="journal article" date="2019" name="Int. J. Syst. Evol. Microbiol.">
        <title>The Global Catalogue of Microorganisms (GCM) 10K type strain sequencing project: providing services to taxonomists for standard genome sequencing and annotation.</title>
        <authorList>
            <consortium name="The Broad Institute Genomics Platform"/>
            <consortium name="The Broad Institute Genome Sequencing Center for Infectious Disease"/>
            <person name="Wu L."/>
            <person name="Ma J."/>
        </authorList>
    </citation>
    <scope>NUCLEOTIDE SEQUENCE [LARGE SCALE GENOMIC DNA]</scope>
    <source>
        <strain evidence="2">WYCCWR 12678</strain>
    </source>
</reference>